<evidence type="ECO:0000313" key="2">
    <source>
        <dbReference type="Proteomes" id="UP000625711"/>
    </source>
</evidence>
<proteinExistence type="predicted"/>
<accession>A0A834MJD2</accession>
<sequence length="82" mass="9876">MFLVDIKTLEFHYNKSSSDRDAQTQSERLRWKFRKFRKTKPGQTLKGFLLTFANANEELRHYGRDITTEEVSREWDTNIFSN</sequence>
<gene>
    <name evidence="1" type="ORF">GWI33_002874</name>
</gene>
<evidence type="ECO:0000313" key="1">
    <source>
        <dbReference type="EMBL" id="KAF7282300.1"/>
    </source>
</evidence>
<dbReference type="AlphaFoldDB" id="A0A834MJD2"/>
<keyword evidence="2" id="KW-1185">Reference proteome</keyword>
<name>A0A834MJD2_RHYFE</name>
<dbReference type="Proteomes" id="UP000625711">
    <property type="component" value="Unassembled WGS sequence"/>
</dbReference>
<reference evidence="1" key="1">
    <citation type="submission" date="2020-08" db="EMBL/GenBank/DDBJ databases">
        <title>Genome sequencing and assembly of the red palm weevil Rhynchophorus ferrugineus.</title>
        <authorList>
            <person name="Dias G.B."/>
            <person name="Bergman C.M."/>
            <person name="Manee M."/>
        </authorList>
    </citation>
    <scope>NUCLEOTIDE SEQUENCE</scope>
    <source>
        <strain evidence="1">AA-2017</strain>
        <tissue evidence="1">Whole larva</tissue>
    </source>
</reference>
<organism evidence="1 2">
    <name type="scientific">Rhynchophorus ferrugineus</name>
    <name type="common">Red palm weevil</name>
    <name type="synonym">Curculio ferrugineus</name>
    <dbReference type="NCBI Taxonomy" id="354439"/>
    <lineage>
        <taxon>Eukaryota</taxon>
        <taxon>Metazoa</taxon>
        <taxon>Ecdysozoa</taxon>
        <taxon>Arthropoda</taxon>
        <taxon>Hexapoda</taxon>
        <taxon>Insecta</taxon>
        <taxon>Pterygota</taxon>
        <taxon>Neoptera</taxon>
        <taxon>Endopterygota</taxon>
        <taxon>Coleoptera</taxon>
        <taxon>Polyphaga</taxon>
        <taxon>Cucujiformia</taxon>
        <taxon>Curculionidae</taxon>
        <taxon>Dryophthorinae</taxon>
        <taxon>Rhynchophorus</taxon>
    </lineage>
</organism>
<comment type="caution">
    <text evidence="1">The sequence shown here is derived from an EMBL/GenBank/DDBJ whole genome shotgun (WGS) entry which is preliminary data.</text>
</comment>
<dbReference type="EMBL" id="JAACXV010000179">
    <property type="protein sequence ID" value="KAF7282300.1"/>
    <property type="molecule type" value="Genomic_DNA"/>
</dbReference>
<protein>
    <submittedName>
        <fullName evidence="1">Uncharacterized protein</fullName>
    </submittedName>
</protein>